<comment type="caution">
    <text evidence="1">The sequence shown here is derived from an EMBL/GenBank/DDBJ whole genome shotgun (WGS) entry which is preliminary data.</text>
</comment>
<proteinExistence type="predicted"/>
<protein>
    <submittedName>
        <fullName evidence="1">Uncharacterized protein</fullName>
    </submittedName>
</protein>
<reference evidence="2" key="1">
    <citation type="submission" date="2012-02" db="EMBL/GenBank/DDBJ databases">
        <title>Genome sequencing of Giardia lamblia Genotypes A2 and B isolates (DH and GS) and comparative analysis with the genomes of Genotypes A1 and E (WB and Pig).</title>
        <authorList>
            <person name="Adam R."/>
            <person name="Dahlstrom E."/>
            <person name="Martens C."/>
            <person name="Bruno D."/>
            <person name="Barbian K."/>
            <person name="Porcella S.F."/>
            <person name="Nash T."/>
        </authorList>
    </citation>
    <scope>NUCLEOTIDE SEQUENCE</scope>
    <source>
        <strain evidence="2">DH</strain>
    </source>
</reference>
<dbReference type="EMBL" id="AHGT01000042">
    <property type="protein sequence ID" value="ESU36682.1"/>
    <property type="molecule type" value="Genomic_DNA"/>
</dbReference>
<sequence length="1704" mass="190450">MEAFFKSEAAKLSGLIRFSIRAFTDASQYCFTKHSEKLMDLINLLGYLFKTDPKLKNVQLPEDPLSLNIPELMNMLKDPSVTTINALPLVQEPLDMCLSVPDNVTSTKIQAIASQTSTPKVLGQALGEPSLQAVSPTRLQRLNPLSSTLKPVTDILASDSTSVYALQEVSDASTVPITCALPDKPAPMSSANIGTVKNQRLYPTEFIKRVIPISGTFYLSYCVFDYWALFSGLYTSPTRLKRVTTNEKPRAGPYVELFDEDSFKEILTAMRANLNLPAADLIAIADWIGLIYDHIHLKRAGTATMTGDDIVTLPCFRNGLLFLSITLSQLFRRLKEAHLAAWVEALCSSQLDEELPPTILEDKSAVISATLLANLASRHIMLLASSLLEQLNKRFSSFFELSHARWEKLSTEVEKLYIICKSFSVTTSFLSTSLNISSLEAEPGLHLDALSGISDMTDYKAVNPGDTQPQKDFSQTSLSERFCLAMDAMFKILHYMSDLAGDKSHLLMIDRLALFSPATCLDFIEELIRLLVQNMDTQSFYEECDPQTLYTCWSVVDLLYKTYIQSMLLKCKQTYGFVSSGDDYTGLVFGPIPNTDSPLCIGSAKQSTQDITASTTKRKRSLRKDHVLTTYDSYSFFLVILKLCNFRLVQNQVSYNSVLTFLRDYVKIADRSEVDEVCSIIEPYLSDYTGNFHSNGYGLRYTLTVMHIIFSKYYESSDFSSLQLGPQCSKAILSTPEAMYIYQVRLQKYLCTAVTRQLNRLYSQSEAEAIDELMACTSIQNYLTESFADEIDVIELDLNDLTEYTFQQVSEEHDEARAQKQADKEALKAAIQLNCKPNPFIILSKLFLILADQITVDTSIHLPIFADAFFDNSIMSLEHGFGLSSLLYNIYISTSFCSVSRFVGMPSPQPAKSPLGSPLLKQIPGLLSESYCELATETVVMEENGGKLRVSPLSIYAGLIIKFINDKVSAALVTFSQMSHGHHLSNVDATSPSHEAHNILSSPELVASLSKIRFQEVKDMLKHIDVAMITLGLAFYRFYLKNNTYHTWLEGHLRAASITHAKPSVIKRSLSITFPPDISIILATPLLSLYITREADHISASVKRIYDQETNLNVMPFNWLITNKTLQEAQEITDTSRRCNALHYNASSALIDGIEPVLLFLESIFSNFHLSAACLRCLCSQILDLIRVILQPIYYNNSIVERHKLPTLMQLFSIDQALQGKNMMKQNTTKKSASLSTESSPGSILSEKSFTSSCLSAQIISQKGYKSSLDVASSIAYQKLSHGSIKHIFSWDVDNTGQSINLSKTELSVGKLTIRKRMNSITLKARSYANHLSPDESVISSILPMGSGVPSGALLFSSCNLTDLPRSFSDIIQLSRVFVYRINSLEVLLARIASVYEYLSSNSVSYDTGDTMEALSSDGSLDLESYWIINTKKAQATATKPAKDEDTMLLEYFTNIVKEIRSTILMNIKLLCEYIINTGLCPLLQRAYCPVVIQTQLRTAWSGLEIALKDIYRNVIPSYIRCIAEHIAVAALNAHSFILLDSGPRARTITPSDSKILNDDLLFLKEVIVGSALCGEEYITEYKRLFKAAHAHGVIASRLPGLYLSVDDAGADYIDCILKPSFVSAKAVQAEDLVCLHTLESEKLMSMGNIEDNYMLLEQLDTPKNLMTDVITHSEYVVRVLNFRRYSEPLTREWLHKLKKTIRK</sequence>
<evidence type="ECO:0000313" key="2">
    <source>
        <dbReference type="Proteomes" id="UP000018320"/>
    </source>
</evidence>
<evidence type="ECO:0000313" key="1">
    <source>
        <dbReference type="EMBL" id="ESU36682.1"/>
    </source>
</evidence>
<gene>
    <name evidence="1" type="ORF">DHA2_152542</name>
</gene>
<dbReference type="VEuPathDB" id="GiardiaDB:DHA2_152542"/>
<accession>V6TEA5</accession>
<dbReference type="VEuPathDB" id="GiardiaDB:GL50581_174"/>
<name>V6TEA5_GIAIN</name>
<dbReference type="VEuPathDB" id="GiardiaDB:QR46_2429"/>
<dbReference type="Proteomes" id="UP000018320">
    <property type="component" value="Unassembled WGS sequence"/>
</dbReference>
<reference evidence="1 2" key="2">
    <citation type="journal article" date="2013" name="Genome Biol. Evol.">
        <title>Genome sequencing of Giardia lamblia genotypes A2 and B isolates (DH and GS) and comparative analysis with the genomes of genotypes A1 and E (WB and Pig).</title>
        <authorList>
            <person name="Adam R.D."/>
            <person name="Dahlstrom E.W."/>
            <person name="Martens C.A."/>
            <person name="Bruno D.P."/>
            <person name="Barbian K.D."/>
            <person name="Ricklefs S.M."/>
            <person name="Hernandez M.M."/>
            <person name="Narla N.P."/>
            <person name="Patel R.B."/>
            <person name="Porcella S.F."/>
            <person name="Nash T.E."/>
        </authorList>
    </citation>
    <scope>NUCLEOTIDE SEQUENCE [LARGE SCALE GENOMIC DNA]</scope>
    <source>
        <strain evidence="1 2">DH</strain>
    </source>
</reference>
<dbReference type="VEuPathDB" id="GiardiaDB:GL50803_0060213"/>
<organism evidence="1 2">
    <name type="scientific">Giardia intestinalis</name>
    <name type="common">Giardia lamblia</name>
    <dbReference type="NCBI Taxonomy" id="5741"/>
    <lineage>
        <taxon>Eukaryota</taxon>
        <taxon>Metamonada</taxon>
        <taxon>Diplomonadida</taxon>
        <taxon>Hexamitidae</taxon>
        <taxon>Giardiinae</taxon>
        <taxon>Giardia</taxon>
    </lineage>
</organism>